<dbReference type="Proteomes" id="UP000187283">
    <property type="component" value="Unassembled WGS sequence"/>
</dbReference>
<evidence type="ECO:0000313" key="1">
    <source>
        <dbReference type="EMBL" id="OMJ08016.1"/>
    </source>
</evidence>
<sequence>MTLTVDNNTRVSSIDPAIRIELLGDRVMI</sequence>
<keyword evidence="2" id="KW-1185">Reference proteome</keyword>
<protein>
    <submittedName>
        <fullName evidence="1">Uncharacterized protein</fullName>
    </submittedName>
</protein>
<dbReference type="EMBL" id="LSSN01005904">
    <property type="protein sequence ID" value="OMJ08016.1"/>
    <property type="molecule type" value="Genomic_DNA"/>
</dbReference>
<accession>A0A1R1X047</accession>
<gene>
    <name evidence="1" type="ORF">AYI70_g11823</name>
</gene>
<organism evidence="1 2">
    <name type="scientific">Smittium culicis</name>
    <dbReference type="NCBI Taxonomy" id="133412"/>
    <lineage>
        <taxon>Eukaryota</taxon>
        <taxon>Fungi</taxon>
        <taxon>Fungi incertae sedis</taxon>
        <taxon>Zoopagomycota</taxon>
        <taxon>Kickxellomycotina</taxon>
        <taxon>Harpellomycetes</taxon>
        <taxon>Harpellales</taxon>
        <taxon>Legeriomycetaceae</taxon>
        <taxon>Smittium</taxon>
    </lineage>
</organism>
<reference evidence="1 2" key="1">
    <citation type="submission" date="2017-01" db="EMBL/GenBank/DDBJ databases">
        <authorList>
            <person name="Mah S.A."/>
            <person name="Swanson W.J."/>
            <person name="Moy G.W."/>
            <person name="Vacquier V.D."/>
        </authorList>
    </citation>
    <scope>NUCLEOTIDE SEQUENCE [LARGE SCALE GENOMIC DNA]</scope>
    <source>
        <strain evidence="1 2">GSMNP</strain>
    </source>
</reference>
<feature type="non-terminal residue" evidence="1">
    <location>
        <position position="29"/>
    </location>
</feature>
<name>A0A1R1X047_9FUNG</name>
<comment type="caution">
    <text evidence="1">The sequence shown here is derived from an EMBL/GenBank/DDBJ whole genome shotgun (WGS) entry which is preliminary data.</text>
</comment>
<proteinExistence type="predicted"/>
<evidence type="ECO:0000313" key="2">
    <source>
        <dbReference type="Proteomes" id="UP000187283"/>
    </source>
</evidence>
<dbReference type="AlphaFoldDB" id="A0A1R1X047"/>